<evidence type="ECO:0000313" key="10">
    <source>
        <dbReference type="EMBL" id="QDU38984.1"/>
    </source>
</evidence>
<dbReference type="PROSITE" id="PS00108">
    <property type="entry name" value="PROTEIN_KINASE_ST"/>
    <property type="match status" value="1"/>
</dbReference>
<evidence type="ECO:0000256" key="5">
    <source>
        <dbReference type="ARBA" id="ARBA00022777"/>
    </source>
</evidence>
<dbReference type="AlphaFoldDB" id="A0A517Z932"/>
<dbReference type="InterPro" id="IPR017441">
    <property type="entry name" value="Protein_kinase_ATP_BS"/>
</dbReference>
<dbReference type="InterPro" id="IPR011009">
    <property type="entry name" value="Kinase-like_dom_sf"/>
</dbReference>
<dbReference type="OrthoDB" id="6111975at2"/>
<evidence type="ECO:0000259" key="9">
    <source>
        <dbReference type="PROSITE" id="PS50011"/>
    </source>
</evidence>
<dbReference type="SMART" id="SM00220">
    <property type="entry name" value="S_TKc"/>
    <property type="match status" value="1"/>
</dbReference>
<name>A0A517Z932_9PLAN</name>
<dbReference type="Pfam" id="PF03781">
    <property type="entry name" value="FGE-sulfatase"/>
    <property type="match status" value="2"/>
</dbReference>
<dbReference type="InterPro" id="IPR042095">
    <property type="entry name" value="SUMF_sf"/>
</dbReference>
<dbReference type="InterPro" id="IPR016187">
    <property type="entry name" value="CTDL_fold"/>
</dbReference>
<dbReference type="CDD" id="cd14014">
    <property type="entry name" value="STKc_PknB_like"/>
    <property type="match status" value="1"/>
</dbReference>
<accession>A0A517Z932</accession>
<keyword evidence="11" id="KW-1185">Reference proteome</keyword>
<dbReference type="SUPFAM" id="SSF56436">
    <property type="entry name" value="C-type lectin-like"/>
    <property type="match status" value="2"/>
</dbReference>
<dbReference type="Gene3D" id="1.10.510.10">
    <property type="entry name" value="Transferase(Phosphotransferase) domain 1"/>
    <property type="match status" value="1"/>
</dbReference>
<evidence type="ECO:0000313" key="11">
    <source>
        <dbReference type="Proteomes" id="UP000320496"/>
    </source>
</evidence>
<dbReference type="InterPro" id="IPR008271">
    <property type="entry name" value="Ser/Thr_kinase_AS"/>
</dbReference>
<dbReference type="PANTHER" id="PTHR23150">
    <property type="entry name" value="SULFATASE MODIFYING FACTOR 1, 2"/>
    <property type="match status" value="1"/>
</dbReference>
<dbReference type="GO" id="GO:0120147">
    <property type="term" value="F:formylglycine-generating oxidase activity"/>
    <property type="evidence" value="ECO:0007669"/>
    <property type="project" value="TreeGrafter"/>
</dbReference>
<evidence type="ECO:0000256" key="7">
    <source>
        <dbReference type="PROSITE-ProRule" id="PRU10141"/>
    </source>
</evidence>
<dbReference type="Proteomes" id="UP000320496">
    <property type="component" value="Chromosome"/>
</dbReference>
<keyword evidence="3 10" id="KW-0808">Transferase</keyword>
<feature type="region of interest" description="Disordered" evidence="8">
    <location>
        <begin position="378"/>
        <end position="404"/>
    </location>
</feature>
<keyword evidence="5 10" id="KW-0418">Kinase</keyword>
<organism evidence="10 11">
    <name type="scientific">Maioricimonas rarisocia</name>
    <dbReference type="NCBI Taxonomy" id="2528026"/>
    <lineage>
        <taxon>Bacteria</taxon>
        <taxon>Pseudomonadati</taxon>
        <taxon>Planctomycetota</taxon>
        <taxon>Planctomycetia</taxon>
        <taxon>Planctomycetales</taxon>
        <taxon>Planctomycetaceae</taxon>
        <taxon>Maioricimonas</taxon>
    </lineage>
</organism>
<reference evidence="10 11" key="1">
    <citation type="submission" date="2019-02" db="EMBL/GenBank/DDBJ databases">
        <title>Deep-cultivation of Planctomycetes and their phenomic and genomic characterization uncovers novel biology.</title>
        <authorList>
            <person name="Wiegand S."/>
            <person name="Jogler M."/>
            <person name="Boedeker C."/>
            <person name="Pinto D."/>
            <person name="Vollmers J."/>
            <person name="Rivas-Marin E."/>
            <person name="Kohn T."/>
            <person name="Peeters S.H."/>
            <person name="Heuer A."/>
            <person name="Rast P."/>
            <person name="Oberbeckmann S."/>
            <person name="Bunk B."/>
            <person name="Jeske O."/>
            <person name="Meyerdierks A."/>
            <person name="Storesund J.E."/>
            <person name="Kallscheuer N."/>
            <person name="Luecker S."/>
            <person name="Lage O.M."/>
            <person name="Pohl T."/>
            <person name="Merkel B.J."/>
            <person name="Hornburger P."/>
            <person name="Mueller R.-W."/>
            <person name="Bruemmer F."/>
            <person name="Labrenz M."/>
            <person name="Spormann A.M."/>
            <person name="Op den Camp H."/>
            <person name="Overmann J."/>
            <person name="Amann R."/>
            <person name="Jetten M.S.M."/>
            <person name="Mascher T."/>
            <person name="Medema M.H."/>
            <person name="Devos D.P."/>
            <person name="Kaster A.-K."/>
            <person name="Ovreas L."/>
            <person name="Rohde M."/>
            <person name="Galperin M.Y."/>
            <person name="Jogler C."/>
        </authorList>
    </citation>
    <scope>NUCLEOTIDE SEQUENCE [LARGE SCALE GENOMIC DNA]</scope>
    <source>
        <strain evidence="10 11">Mal4</strain>
    </source>
</reference>
<dbReference type="GO" id="GO:0005524">
    <property type="term" value="F:ATP binding"/>
    <property type="evidence" value="ECO:0007669"/>
    <property type="project" value="UniProtKB-UniRule"/>
</dbReference>
<evidence type="ECO:0000256" key="2">
    <source>
        <dbReference type="ARBA" id="ARBA00022527"/>
    </source>
</evidence>
<keyword evidence="4 7" id="KW-0547">Nucleotide-binding</keyword>
<evidence type="ECO:0000256" key="4">
    <source>
        <dbReference type="ARBA" id="ARBA00022741"/>
    </source>
</evidence>
<dbReference type="KEGG" id="mri:Mal4_33160"/>
<dbReference type="PROSITE" id="PS50011">
    <property type="entry name" value="PROTEIN_KINASE_DOM"/>
    <property type="match status" value="1"/>
</dbReference>
<dbReference type="RefSeq" id="WP_145370214.1">
    <property type="nucleotide sequence ID" value="NZ_CP036275.1"/>
</dbReference>
<proteinExistence type="predicted"/>
<feature type="binding site" evidence="7">
    <location>
        <position position="136"/>
    </location>
    <ligand>
        <name>ATP</name>
        <dbReference type="ChEBI" id="CHEBI:30616"/>
    </ligand>
</feature>
<dbReference type="GO" id="GO:0004674">
    <property type="term" value="F:protein serine/threonine kinase activity"/>
    <property type="evidence" value="ECO:0007669"/>
    <property type="project" value="UniProtKB-KW"/>
</dbReference>
<dbReference type="Gene3D" id="3.90.1580.10">
    <property type="entry name" value="paralog of FGE (formylglycine-generating enzyme)"/>
    <property type="match status" value="2"/>
</dbReference>
<sequence>MQEREIVRKALEITDPADRASFLDQACGTNATLREQVEQSLKADRDSGDPPPTIDSPGSESGDETTVLAPSEEAALTSSDDGSTEDELRRYLEPTNRPGRLGRLAHYEIEAILGRGAYGIVAKAFDEKLHRVVAIKMLSPELATTSPPRKRFLREARSAAAVPHENLVGIFAVEDEPLPYLVMEYIPGGTLQARLDRNGPLDVPEVLRIGEQVAAGLAAAHAANLIHRDIKPSNILLAEGSHERAKIADFGLARAVDDASMTTSGMIAGTPMYMAPEQARGETLDHRTDLFSLGSVLYQMASGRPPFRAPNTMAVLKRVCEDRPRPLHDVIPEIPGWLEAIIFRLLEKDREDRYQSAQEVADLLARCRNELEHHGNVTCVEQRGQGTQQPTSPARSASSRPSPTKHWLISTAAATLAIVAVLFYVNRDTSDRDASGATSEVAGTTEGAADAITSSAAEGWHGWPADAPPPAIAPFDAGQAKTHQDAWAEYLDVPAEYENSLGMTLRLIPPGEFLMGSTQEEIEEALEIAGEDSSWRERILSAVPQHRVILTQPFYLAATEVTQAQYEQMMGKNPSHFSATGEGSEEVADLETRNHPVEMVSWRDAAEFCTTLSKQEELKPSYIRSGRLVKPLDGMGYRFPTEAEWEFACRAGTTTCFWSGDRKPTLLQVGWNANNSGGRTHAVAELRVNPFGLYDMHGNVWEWVQDTWDAEFYASFEGGAAIDPDNEFQAGARRVVRGGCWFFGEGLCGSSYRHTAFPMGFKNTLGFRVALPVDAVRQLMDGEGMQTPQTEARSWHGWPADAPAPAIAPFDAGQAKAHQDAWAEYLGVPVEYENSLGMTLRLIPPGEFLMGSTQEEIEALLMVPDEDEGWHELVRSEAPQHKVILTQPVYVGVTEVTQAQYEQVMGTNPSHFSPAGEGREKVAGLETGNHPVEMVSWNDAAEFCAKLSEQEQLKPFYFRSGDTLTLLEGSGYRLPTEAEWEYACRAGTMTRFWSGDEDHDVVSASWYGSNSGSRTHAAGELKANPFGLSDVHGNVWECVQDSWDPAFYGKFEEDAAIDPFSPFFGGSRRVLRGGGWGHLPSSCRSSSRRASPSSYRANGIGFRVALPVDAVRQLVN</sequence>
<dbReference type="SUPFAM" id="SSF56112">
    <property type="entry name" value="Protein kinase-like (PK-like)"/>
    <property type="match status" value="1"/>
</dbReference>
<protein>
    <recommendedName>
        <fullName evidence="1">non-specific serine/threonine protein kinase</fullName>
        <ecNumber evidence="1">2.7.11.1</ecNumber>
    </recommendedName>
</protein>
<evidence type="ECO:0000256" key="8">
    <source>
        <dbReference type="SAM" id="MobiDB-lite"/>
    </source>
</evidence>
<keyword evidence="2" id="KW-0723">Serine/threonine-protein kinase</keyword>
<gene>
    <name evidence="10" type="primary">prkC_14</name>
    <name evidence="10" type="ORF">Mal4_33160</name>
</gene>
<evidence type="ECO:0000256" key="6">
    <source>
        <dbReference type="ARBA" id="ARBA00022840"/>
    </source>
</evidence>
<dbReference type="Gene3D" id="3.30.200.20">
    <property type="entry name" value="Phosphorylase Kinase, domain 1"/>
    <property type="match status" value="1"/>
</dbReference>
<dbReference type="EMBL" id="CP036275">
    <property type="protein sequence ID" value="QDU38984.1"/>
    <property type="molecule type" value="Genomic_DNA"/>
</dbReference>
<feature type="region of interest" description="Disordered" evidence="8">
    <location>
        <begin position="36"/>
        <end position="87"/>
    </location>
</feature>
<feature type="compositionally biased region" description="Low complexity" evidence="8">
    <location>
        <begin position="390"/>
        <end position="404"/>
    </location>
</feature>
<dbReference type="InterPro" id="IPR051043">
    <property type="entry name" value="Sulfatase_Mod_Factor_Kinase"/>
</dbReference>
<feature type="compositionally biased region" description="Basic and acidic residues" evidence="8">
    <location>
        <begin position="36"/>
        <end position="48"/>
    </location>
</feature>
<dbReference type="InterPro" id="IPR005532">
    <property type="entry name" value="SUMF_dom"/>
</dbReference>
<feature type="region of interest" description="Disordered" evidence="8">
    <location>
        <begin position="459"/>
        <end position="479"/>
    </location>
</feature>
<feature type="domain" description="Protein kinase" evidence="9">
    <location>
        <begin position="107"/>
        <end position="365"/>
    </location>
</feature>
<dbReference type="EC" id="2.7.11.1" evidence="1"/>
<dbReference type="PROSITE" id="PS00107">
    <property type="entry name" value="PROTEIN_KINASE_ATP"/>
    <property type="match status" value="1"/>
</dbReference>
<keyword evidence="6 7" id="KW-0067">ATP-binding</keyword>
<dbReference type="Pfam" id="PF00069">
    <property type="entry name" value="Pkinase"/>
    <property type="match status" value="1"/>
</dbReference>
<evidence type="ECO:0000256" key="3">
    <source>
        <dbReference type="ARBA" id="ARBA00022679"/>
    </source>
</evidence>
<dbReference type="FunFam" id="1.10.510.10:FF:000021">
    <property type="entry name" value="Serine/threonine protein kinase"/>
    <property type="match status" value="1"/>
</dbReference>
<dbReference type="InterPro" id="IPR000719">
    <property type="entry name" value="Prot_kinase_dom"/>
</dbReference>
<dbReference type="PANTHER" id="PTHR23150:SF19">
    <property type="entry name" value="FORMYLGLYCINE-GENERATING ENZYME"/>
    <property type="match status" value="1"/>
</dbReference>
<evidence type="ECO:0000256" key="1">
    <source>
        <dbReference type="ARBA" id="ARBA00012513"/>
    </source>
</evidence>